<keyword evidence="2" id="KW-0732">Signal</keyword>
<dbReference type="PANTHER" id="PTHR22953">
    <property type="entry name" value="ACID PHOSPHATASE RELATED"/>
    <property type="match status" value="1"/>
</dbReference>
<dbReference type="InterPro" id="IPR008963">
    <property type="entry name" value="Purple_acid_Pase-like_N"/>
</dbReference>
<evidence type="ECO:0000313" key="10">
    <source>
        <dbReference type="EMBL" id="KAL2612330.1"/>
    </source>
</evidence>
<feature type="region of interest" description="Disordered" evidence="6">
    <location>
        <begin position="1"/>
        <end position="25"/>
    </location>
</feature>
<evidence type="ECO:0000256" key="3">
    <source>
        <dbReference type="ARBA" id="ARBA00022801"/>
    </source>
</evidence>
<dbReference type="InterPro" id="IPR039331">
    <property type="entry name" value="PAPs-like"/>
</dbReference>
<protein>
    <recommendedName>
        <fullName evidence="5">Purple acid phosphatase</fullName>
        <ecNumber evidence="5">3.1.3.2</ecNumber>
    </recommendedName>
</protein>
<dbReference type="InterPro" id="IPR025733">
    <property type="entry name" value="PAPs_C"/>
</dbReference>
<dbReference type="EMBL" id="JBHFFA010000007">
    <property type="protein sequence ID" value="KAL2612330.1"/>
    <property type="molecule type" value="Genomic_DNA"/>
</dbReference>
<keyword evidence="3 5" id="KW-0378">Hydrolase</keyword>
<keyword evidence="11" id="KW-1185">Reference proteome</keyword>
<dbReference type="Proteomes" id="UP001605036">
    <property type="component" value="Unassembled WGS sequence"/>
</dbReference>
<evidence type="ECO:0000259" key="9">
    <source>
        <dbReference type="Pfam" id="PF16656"/>
    </source>
</evidence>
<proteinExistence type="inferred from homology"/>
<dbReference type="Gene3D" id="2.60.40.380">
    <property type="entry name" value="Purple acid phosphatase-like, N-terminal"/>
    <property type="match status" value="1"/>
</dbReference>
<reference evidence="10 11" key="1">
    <citation type="submission" date="2024-09" db="EMBL/GenBank/DDBJ databases">
        <title>Chromosome-scale assembly of Riccia fluitans.</title>
        <authorList>
            <person name="Paukszto L."/>
            <person name="Sawicki J."/>
            <person name="Karawczyk K."/>
            <person name="Piernik-Szablinska J."/>
            <person name="Szczecinska M."/>
            <person name="Mazdziarz M."/>
        </authorList>
    </citation>
    <scope>NUCLEOTIDE SEQUENCE [LARGE SCALE GENOMIC DNA]</scope>
    <source>
        <strain evidence="10">Rf_01</strain>
        <tissue evidence="10">Aerial parts of the thallus</tissue>
    </source>
</reference>
<evidence type="ECO:0000313" key="11">
    <source>
        <dbReference type="Proteomes" id="UP001605036"/>
    </source>
</evidence>
<comment type="catalytic activity">
    <reaction evidence="5">
        <text>a phosphate monoester + H2O = an alcohol + phosphate</text>
        <dbReference type="Rhea" id="RHEA:15017"/>
        <dbReference type="ChEBI" id="CHEBI:15377"/>
        <dbReference type="ChEBI" id="CHEBI:30879"/>
        <dbReference type="ChEBI" id="CHEBI:43474"/>
        <dbReference type="ChEBI" id="CHEBI:67140"/>
        <dbReference type="EC" id="3.1.3.2"/>
    </reaction>
</comment>
<comment type="similarity">
    <text evidence="1 5">Belongs to the metallophosphoesterase superfamily. Purple acid phosphatase family.</text>
</comment>
<feature type="compositionally biased region" description="Basic and acidic residues" evidence="6">
    <location>
        <begin position="1"/>
        <end position="23"/>
    </location>
</feature>
<dbReference type="InterPro" id="IPR041792">
    <property type="entry name" value="MPP_PAP"/>
</dbReference>
<feature type="domain" description="Calcineurin-like phosphoesterase" evidence="7">
    <location>
        <begin position="250"/>
        <end position="443"/>
    </location>
</feature>
<dbReference type="PANTHER" id="PTHR22953:SF149">
    <property type="entry name" value="PURPLE ACID PHOSPHATASE"/>
    <property type="match status" value="1"/>
</dbReference>
<organism evidence="10 11">
    <name type="scientific">Riccia fluitans</name>
    <dbReference type="NCBI Taxonomy" id="41844"/>
    <lineage>
        <taxon>Eukaryota</taxon>
        <taxon>Viridiplantae</taxon>
        <taxon>Streptophyta</taxon>
        <taxon>Embryophyta</taxon>
        <taxon>Marchantiophyta</taxon>
        <taxon>Marchantiopsida</taxon>
        <taxon>Marchantiidae</taxon>
        <taxon>Marchantiales</taxon>
        <taxon>Ricciaceae</taxon>
        <taxon>Riccia</taxon>
    </lineage>
</organism>
<dbReference type="Pfam" id="PF14008">
    <property type="entry name" value="Metallophos_C"/>
    <property type="match status" value="1"/>
</dbReference>
<evidence type="ECO:0000256" key="2">
    <source>
        <dbReference type="ARBA" id="ARBA00022729"/>
    </source>
</evidence>
<evidence type="ECO:0000256" key="4">
    <source>
        <dbReference type="ARBA" id="ARBA00023180"/>
    </source>
</evidence>
<name>A0ABD1XTQ9_9MARC</name>
<keyword evidence="4" id="KW-0325">Glycoprotein</keyword>
<dbReference type="SUPFAM" id="SSF56300">
    <property type="entry name" value="Metallo-dependent phosphatases"/>
    <property type="match status" value="1"/>
</dbReference>
<sequence>MDNSLDQRIKKKAKGEGEGDSHSQARRFASQVNLAPLESKCKTSVNCVSHSDRTRQLYLGYTLRAPQSTFEFGGREICNTMDKLRVISFLVLGILLHSGCEEQVMGQSLDPNSPYSGHETEYTRPSADLDMHLDEPILQPNPLGGPEQVFLTFEDRTGTAVTVNWSSNKTMESLVLYSKGSKKYDMSARGEIPKRYTYMDYTSGLLHHVTLSHLEYSTKYYYKIGSSDEDLLTFYGDFTTPPAPGPNTPIKFTVVGDLGQTYSSNITLGHMMESQGQYLLNMGDFSYADSYQPRWDTWGRMMTPYSSKVPFIFTYGNHEIEYDEAAGERVSFVAATRRFSTPWKSSHSEGPLYYSVNIGPVHIVSLNSYVSLAKHTPQYRWMEADLKTVDRSVTPWVVIITHTPWYNTYNLHYLEGEVMRNAVEYFARKYHVDAIFAGHVHSYERFKRLYFYEQDDCAPLYVTIGDGGNREGPATQFKIDPIPSYTAYREPSFGHGTLEIFNSTTAVFKWHRNQDTEAVTADVFYLSNVHSRAKTCPPAHEPLQPSYRLSTRVIASS</sequence>
<evidence type="ECO:0000259" key="8">
    <source>
        <dbReference type="Pfam" id="PF14008"/>
    </source>
</evidence>
<gene>
    <name evidence="10" type="ORF">R1flu_024022</name>
</gene>
<dbReference type="Gene3D" id="3.60.21.10">
    <property type="match status" value="1"/>
</dbReference>
<dbReference type="CDD" id="cd00839">
    <property type="entry name" value="MPP_PAPs"/>
    <property type="match status" value="1"/>
</dbReference>
<dbReference type="Pfam" id="PF16656">
    <property type="entry name" value="Pur_ac_phosph_N"/>
    <property type="match status" value="1"/>
</dbReference>
<evidence type="ECO:0000256" key="6">
    <source>
        <dbReference type="SAM" id="MobiDB-lite"/>
    </source>
</evidence>
<comment type="caution">
    <text evidence="10">The sequence shown here is derived from an EMBL/GenBank/DDBJ whole genome shotgun (WGS) entry which is preliminary data.</text>
</comment>
<dbReference type="InterPro" id="IPR015914">
    <property type="entry name" value="PAPs_N"/>
</dbReference>
<evidence type="ECO:0000256" key="1">
    <source>
        <dbReference type="ARBA" id="ARBA00008723"/>
    </source>
</evidence>
<dbReference type="EC" id="3.1.3.2" evidence="5"/>
<accession>A0ABD1XTQ9</accession>
<dbReference type="AlphaFoldDB" id="A0ABD1XTQ9"/>
<feature type="domain" description="Purple acid phosphatase N-terminal" evidence="9">
    <location>
        <begin position="146"/>
        <end position="228"/>
    </location>
</feature>
<dbReference type="InterPro" id="IPR029052">
    <property type="entry name" value="Metallo-depent_PP-like"/>
</dbReference>
<evidence type="ECO:0000259" key="7">
    <source>
        <dbReference type="Pfam" id="PF00149"/>
    </source>
</evidence>
<dbReference type="Pfam" id="PF00149">
    <property type="entry name" value="Metallophos"/>
    <property type="match status" value="1"/>
</dbReference>
<evidence type="ECO:0000256" key="5">
    <source>
        <dbReference type="RuleBase" id="RU361203"/>
    </source>
</evidence>
<dbReference type="GO" id="GO:0003993">
    <property type="term" value="F:acid phosphatase activity"/>
    <property type="evidence" value="ECO:0007669"/>
    <property type="project" value="UniProtKB-EC"/>
</dbReference>
<dbReference type="SUPFAM" id="SSF49363">
    <property type="entry name" value="Purple acid phosphatase, N-terminal domain"/>
    <property type="match status" value="1"/>
</dbReference>
<dbReference type="InterPro" id="IPR004843">
    <property type="entry name" value="Calcineurin-like_PHP"/>
</dbReference>
<feature type="domain" description="Purple acid phosphatase C-terminal" evidence="8">
    <location>
        <begin position="458"/>
        <end position="517"/>
    </location>
</feature>